<gene>
    <name evidence="2" type="ORF">UFOPK3662_00789</name>
</gene>
<dbReference type="EMBL" id="CAFBMW010000005">
    <property type="protein sequence ID" value="CAB4923905.1"/>
    <property type="molecule type" value="Genomic_DNA"/>
</dbReference>
<name>A0A6J7HZI5_9ZZZZ</name>
<reference evidence="2" key="1">
    <citation type="submission" date="2020-05" db="EMBL/GenBank/DDBJ databases">
        <authorList>
            <person name="Chiriac C."/>
            <person name="Salcher M."/>
            <person name="Ghai R."/>
            <person name="Kavagutti S V."/>
        </authorList>
    </citation>
    <scope>NUCLEOTIDE SEQUENCE</scope>
</reference>
<proteinExistence type="predicted"/>
<dbReference type="AlphaFoldDB" id="A0A6J7HZI5"/>
<evidence type="ECO:0000313" key="2">
    <source>
        <dbReference type="EMBL" id="CAB4923905.1"/>
    </source>
</evidence>
<accession>A0A6J7HZI5</accession>
<organism evidence="2">
    <name type="scientific">freshwater metagenome</name>
    <dbReference type="NCBI Taxonomy" id="449393"/>
    <lineage>
        <taxon>unclassified sequences</taxon>
        <taxon>metagenomes</taxon>
        <taxon>ecological metagenomes</taxon>
    </lineage>
</organism>
<sequence length="271" mass="28411">MSAEHGIEAGDPAEFLVRPDGTVLGDDGTGGTLAAALPYTGRLARRMGELVEVGDLRVMEAFGTHRLTVGVTWTPAGEGTYRAALTPLAPRTMPTYTVVGAVDTTAAVTHCLQRLAGVDGVVWGSVVTAGARVIGAVGERQDLHHLAEVGNRMLAILRSLEDQHATGFMRLRFEQGAVIGASLGRHALVARASTAEDEELVAIIDEIRAILAGHDLASVTSEFDPSAEPSGASDEPDPPASVPARPALPVGARYRGAGQRTERPRRGLFGR</sequence>
<protein>
    <submittedName>
        <fullName evidence="2">Unannotated protein</fullName>
    </submittedName>
</protein>
<evidence type="ECO:0000256" key="1">
    <source>
        <dbReference type="SAM" id="MobiDB-lite"/>
    </source>
</evidence>
<feature type="region of interest" description="Disordered" evidence="1">
    <location>
        <begin position="221"/>
        <end position="271"/>
    </location>
</feature>